<evidence type="ECO:0000256" key="1">
    <source>
        <dbReference type="ARBA" id="ARBA00004613"/>
    </source>
</evidence>
<dbReference type="RefSeq" id="WP_115898631.1">
    <property type="nucleotide sequence ID" value="NZ_QUNG01000012.1"/>
</dbReference>
<keyword evidence="2" id="KW-0964">Secreted</keyword>
<evidence type="ECO:0000313" key="6">
    <source>
        <dbReference type="Proteomes" id="UP000256542"/>
    </source>
</evidence>
<accession>A0A3E0DGB0</accession>
<dbReference type="Proteomes" id="UP000256542">
    <property type="component" value="Unassembled WGS sequence"/>
</dbReference>
<proteinExistence type="predicted"/>
<dbReference type="InterPro" id="IPR025263">
    <property type="entry name" value="YhdP_central"/>
</dbReference>
<dbReference type="AlphaFoldDB" id="A0A3E0DGB0"/>
<dbReference type="EMBL" id="QUNG01000012">
    <property type="protein sequence ID" value="REG81761.1"/>
    <property type="molecule type" value="Genomic_DNA"/>
</dbReference>
<dbReference type="InterPro" id="IPR002047">
    <property type="entry name" value="Adipokinetic_hormone_CS"/>
</dbReference>
<feature type="transmembrane region" description="Helical" evidence="3">
    <location>
        <begin position="12"/>
        <end position="34"/>
    </location>
</feature>
<dbReference type="GO" id="GO:0005179">
    <property type="term" value="F:hormone activity"/>
    <property type="evidence" value="ECO:0007669"/>
    <property type="project" value="InterPro"/>
</dbReference>
<dbReference type="InterPro" id="IPR011836">
    <property type="entry name" value="YhdP"/>
</dbReference>
<evidence type="ECO:0000256" key="3">
    <source>
        <dbReference type="SAM" id="Phobius"/>
    </source>
</evidence>
<gene>
    <name evidence="5" type="ORF">DFP81_11211</name>
</gene>
<organism evidence="5 6">
    <name type="scientific">Marinomonas pollencensis</name>
    <dbReference type="NCBI Taxonomy" id="491954"/>
    <lineage>
        <taxon>Bacteria</taxon>
        <taxon>Pseudomonadati</taxon>
        <taxon>Pseudomonadota</taxon>
        <taxon>Gammaproteobacteria</taxon>
        <taxon>Oceanospirillales</taxon>
        <taxon>Oceanospirillaceae</taxon>
        <taxon>Marinomonas</taxon>
    </lineage>
</organism>
<keyword evidence="3" id="KW-1133">Transmembrane helix</keyword>
<evidence type="ECO:0000259" key="4">
    <source>
        <dbReference type="Pfam" id="PF13116"/>
    </source>
</evidence>
<protein>
    <submittedName>
        <fullName evidence="5">Uncharacterized protein (TIGR02099 family)</fullName>
    </submittedName>
</protein>
<dbReference type="PANTHER" id="PTHR38690">
    <property type="entry name" value="PROTEASE-RELATED"/>
    <property type="match status" value="1"/>
</dbReference>
<feature type="domain" description="YhdP central" evidence="4">
    <location>
        <begin position="14"/>
        <end position="1262"/>
    </location>
</feature>
<comment type="subcellular location">
    <subcellularLocation>
        <location evidence="1">Secreted</location>
    </subcellularLocation>
</comment>
<keyword evidence="3" id="KW-0472">Membrane</keyword>
<reference evidence="5 6" key="1">
    <citation type="submission" date="2018-08" db="EMBL/GenBank/DDBJ databases">
        <title>Genomic Encyclopedia of Type Strains, Phase III (KMG-III): the genomes of soil and plant-associated and newly described type strains.</title>
        <authorList>
            <person name="Whitman W."/>
        </authorList>
    </citation>
    <scope>NUCLEOTIDE SEQUENCE [LARGE SCALE GENOMIC DNA]</scope>
    <source>
        <strain evidence="5 6">CECT 7375</strain>
    </source>
</reference>
<keyword evidence="3" id="KW-0812">Transmembrane</keyword>
<dbReference type="NCBIfam" id="TIGR02099">
    <property type="entry name" value="YhdP family protein"/>
    <property type="match status" value="1"/>
</dbReference>
<dbReference type="OrthoDB" id="9762238at2"/>
<name>A0A3E0DGB0_9GAMM</name>
<dbReference type="Pfam" id="PF13116">
    <property type="entry name" value="YhdP"/>
    <property type="match status" value="1"/>
</dbReference>
<sequence>MKKQLQGCICGGYWLLVGVVAFFAILIVAVKLLLPCLNDYREQIESNLSHLTGYQVTLESVGGHLEGIDPTVSANGLLVSVNGKPAASVAEIRVRIDVIKSLLSLSPQFTYVRFVKPSLSLQETAGQWSLKGSTVSSDSKGSLGFERILGYLTAQQRFSILQANIDLVSEQFGDHSVVVPSAYVFQHGGSSWIKSAIYLDGNTTPFDVNAKIYQSLGVFGAYQLDASLNVPIISVPLDKQTAPWAAQMAKVDFAGKLWLNYRVGEGFALQAKPSRFMLAFKNGETYAAAPAVRVRYSQKSGGVFVEAHQLALEDEAGKIYPSTNLSFEWSPASRQSYLSFNQMDLGVAYRVANHFLKPEWYVARLLAGLAPQGLVSNASLRIGDKDGDVSYHFISNLQQAAVTGYQGIPDVDHVDAVFSLTDGDGYIQFKQKHGTLAFPTLYQDKWRVSASSGLVDWQQVQNTLVVTGRDLKVHRNGADVEGGFRFESRKEAPDWLSLSIRGQHVSVADRLTYVPQNALNKSLHDWIDGALADQGEVNNLNLIVQSELADGATPDVRLKMDVKDAQLNYSPGWPTAKSVNGTFLLDKSGVHVAVKSASLAGVAVSGVSVDVPIDKGAADWLNISGALQHDAAEALKLLRSTPLNDSVLAPFKSWTIAGDVGAQFDVSVPLNDQSLAPKVILALSFKDNPIYIGDVNLAGQVEQGQFHFSSKQGITDSYFDVKALSGVSHLTLSSEFEQDGRLSVMGQLSGSVDLRQVASWQKWPDVIVDNLSGEVSYQGALSVNKSQQDQVDLLIDSDLKGAQVAFPAPFSKSAAQALSLELKIMAHQQDVVVQSRLGSLAKSRLLVRSGTLFGGDLYLNSQKALPQQIFNGFAVEGQLDSLNVAQWLPVVANASQVGAEGQPSHQTNGEFRVPTWLRGLDLLVDQVALNEQNTLHNVKLNYARSTAPETLMLSSDELNVKYDHEQGKPRLHFGYLNWNTEKRSVEAEADNPPFHANQIPSMHLIVDQLYINQAPYGDWDLNIVQQGNLLRVDPFSSDLKQGSFDGHLVWRDDESAPSVKLTMAISGKDLAELTGKFSSKGFVTSKNYKIDVVLNWYGNPFYFDRPSLSGSIVFDAKDGNFSQVDELPGFMKIFGIFNVEALKRRLTLDFSDLYKPGLTYDRFDGAFKIEKGVLTTTKPLHVLSPTAEVSLEGSADITHETLDEVLTATLPISRSLPLAGLLWGTPQLAGILYLTDKLIGDKISKVTSAQYKVQGSFDEPIITPIKHKPAKRVER</sequence>
<dbReference type="PROSITE" id="PS00256">
    <property type="entry name" value="AKH"/>
    <property type="match status" value="1"/>
</dbReference>
<keyword evidence="6" id="KW-1185">Reference proteome</keyword>
<dbReference type="GO" id="GO:0005576">
    <property type="term" value="C:extracellular region"/>
    <property type="evidence" value="ECO:0007669"/>
    <property type="project" value="UniProtKB-SubCell"/>
</dbReference>
<evidence type="ECO:0000313" key="5">
    <source>
        <dbReference type="EMBL" id="REG81761.1"/>
    </source>
</evidence>
<comment type="caution">
    <text evidence="5">The sequence shown here is derived from an EMBL/GenBank/DDBJ whole genome shotgun (WGS) entry which is preliminary data.</text>
</comment>
<evidence type="ECO:0000256" key="2">
    <source>
        <dbReference type="ARBA" id="ARBA00022525"/>
    </source>
</evidence>
<dbReference type="PANTHER" id="PTHR38690:SF1">
    <property type="entry name" value="PROTEASE"/>
    <property type="match status" value="1"/>
</dbReference>